<dbReference type="SMR" id="G4ZPY7"/>
<protein>
    <submittedName>
        <fullName evidence="3">Uncharacterized protein</fullName>
    </submittedName>
</protein>
<evidence type="ECO:0000256" key="2">
    <source>
        <dbReference type="SAM" id="Phobius"/>
    </source>
</evidence>
<dbReference type="OMA" id="QCARIKT"/>
<organism evidence="3 4">
    <name type="scientific">Phytophthora sojae (strain P6497)</name>
    <name type="common">Soybean stem and root rot agent</name>
    <name type="synonym">Phytophthora megasperma f. sp. glycines</name>
    <dbReference type="NCBI Taxonomy" id="1094619"/>
    <lineage>
        <taxon>Eukaryota</taxon>
        <taxon>Sar</taxon>
        <taxon>Stramenopiles</taxon>
        <taxon>Oomycota</taxon>
        <taxon>Peronosporomycetes</taxon>
        <taxon>Peronosporales</taxon>
        <taxon>Peronosporaceae</taxon>
        <taxon>Phytophthora</taxon>
    </lineage>
</organism>
<dbReference type="RefSeq" id="XP_009530140.1">
    <property type="nucleotide sequence ID" value="XM_009531845.1"/>
</dbReference>
<dbReference type="KEGG" id="psoj:PHYSODRAFT_354900"/>
<feature type="transmembrane region" description="Helical" evidence="2">
    <location>
        <begin position="90"/>
        <end position="109"/>
    </location>
</feature>
<evidence type="ECO:0000256" key="1">
    <source>
        <dbReference type="SAM" id="MobiDB-lite"/>
    </source>
</evidence>
<keyword evidence="2" id="KW-1133">Transmembrane helix</keyword>
<evidence type="ECO:0000313" key="4">
    <source>
        <dbReference type="Proteomes" id="UP000002640"/>
    </source>
</evidence>
<feature type="compositionally biased region" description="Polar residues" evidence="1">
    <location>
        <begin position="134"/>
        <end position="147"/>
    </location>
</feature>
<dbReference type="STRING" id="1094619.G4ZPY7"/>
<feature type="region of interest" description="Disordered" evidence="1">
    <location>
        <begin position="30"/>
        <end position="83"/>
    </location>
</feature>
<reference evidence="3 4" key="1">
    <citation type="journal article" date="2006" name="Science">
        <title>Phytophthora genome sequences uncover evolutionary origins and mechanisms of pathogenesis.</title>
        <authorList>
            <person name="Tyler B.M."/>
            <person name="Tripathy S."/>
            <person name="Zhang X."/>
            <person name="Dehal P."/>
            <person name="Jiang R.H."/>
            <person name="Aerts A."/>
            <person name="Arredondo F.D."/>
            <person name="Baxter L."/>
            <person name="Bensasson D."/>
            <person name="Beynon J.L."/>
            <person name="Chapman J."/>
            <person name="Damasceno C.M."/>
            <person name="Dorrance A.E."/>
            <person name="Dou D."/>
            <person name="Dickerman A.W."/>
            <person name="Dubchak I.L."/>
            <person name="Garbelotto M."/>
            <person name="Gijzen M."/>
            <person name="Gordon S.G."/>
            <person name="Govers F."/>
            <person name="Grunwald N.J."/>
            <person name="Huang W."/>
            <person name="Ivors K.L."/>
            <person name="Jones R.W."/>
            <person name="Kamoun S."/>
            <person name="Krampis K."/>
            <person name="Lamour K.H."/>
            <person name="Lee M.K."/>
            <person name="McDonald W.H."/>
            <person name="Medina M."/>
            <person name="Meijer H.J."/>
            <person name="Nordberg E.K."/>
            <person name="Maclean D.J."/>
            <person name="Ospina-Giraldo M.D."/>
            <person name="Morris P.F."/>
            <person name="Phuntumart V."/>
            <person name="Putnam N.H."/>
            <person name="Rash S."/>
            <person name="Rose J.K."/>
            <person name="Sakihama Y."/>
            <person name="Salamov A.A."/>
            <person name="Savidor A."/>
            <person name="Scheuring C.F."/>
            <person name="Smith B.M."/>
            <person name="Sobral B.W."/>
            <person name="Terry A."/>
            <person name="Torto-Alalibo T.A."/>
            <person name="Win J."/>
            <person name="Xu Z."/>
            <person name="Zhang H."/>
            <person name="Grigoriev I.V."/>
            <person name="Rokhsar D.S."/>
            <person name="Boore J.L."/>
        </authorList>
    </citation>
    <scope>NUCLEOTIDE SEQUENCE [LARGE SCALE GENOMIC DNA]</scope>
    <source>
        <strain evidence="3 4">P6497</strain>
    </source>
</reference>
<dbReference type="InParanoid" id="G4ZPY7"/>
<dbReference type="EMBL" id="JH159155">
    <property type="protein sequence ID" value="EGZ16391.1"/>
    <property type="molecule type" value="Genomic_DNA"/>
</dbReference>
<proteinExistence type="predicted"/>
<evidence type="ECO:0000313" key="3">
    <source>
        <dbReference type="EMBL" id="EGZ16391.1"/>
    </source>
</evidence>
<dbReference type="Proteomes" id="UP000002640">
    <property type="component" value="Unassembled WGS sequence"/>
</dbReference>
<accession>G4ZPY7</accession>
<keyword evidence="4" id="KW-1185">Reference proteome</keyword>
<feature type="compositionally biased region" description="Low complexity" evidence="1">
    <location>
        <begin position="30"/>
        <end position="62"/>
    </location>
</feature>
<gene>
    <name evidence="3" type="ORF">PHYSODRAFT_354900</name>
</gene>
<keyword evidence="2" id="KW-0472">Membrane</keyword>
<sequence length="171" mass="16896">MIFDSNSCYVRASGSCPFGADCTGVFFSGSSGSGSSNSTTVSSSTQGSTTSATADTTSQAGSFLSQANSAGGPSSETEATDSADSGSSTVLIVAILGVAVVIVVLGVVVRKLFLRARAASEQNADEEEIPSPLATETTASFSSNGTSRDAGAVVARSAIGTDLSESKPVSV</sequence>
<keyword evidence="2" id="KW-0812">Transmembrane</keyword>
<feature type="region of interest" description="Disordered" evidence="1">
    <location>
        <begin position="119"/>
        <end position="150"/>
    </location>
</feature>
<dbReference type="AlphaFoldDB" id="G4ZPY7"/>
<dbReference type="GeneID" id="20649726"/>
<feature type="compositionally biased region" description="Polar residues" evidence="1">
    <location>
        <begin position="63"/>
        <end position="83"/>
    </location>
</feature>
<name>G4ZPY7_PHYSP</name>